<dbReference type="Gene3D" id="3.60.15.30">
    <property type="entry name" value="Metallo-beta-lactamase domain"/>
    <property type="match status" value="1"/>
</dbReference>
<sequence>MGGAVELVEAPNGAIANKRILDGIEKVAWLEPTIEQPAEGIWVFGGYGLAPISIIDTDEGLIAFDTGDTKHDGELLLEAIRTVSDKPIRAIIYGHSHTAFGAGVLAEGQEDLMIIGHPNLNAVVEANAKAAGFPAYFPEIGPYLTARGLIQFNAFMPNEGPDAWVVPTTLPEDFTLAYLPVNTPVEDEQEMTVLGQKMQFFTKYGSDDKVHTTVWLPDRKILFTTMLWSSPPQLYSVRGDLFRDPREWIKGLKLNRNLEPEVLISAAARPIVGKEEVRQRLEGYLDGASFVLDQTLRGILGGKGPDDLRHLVRLPDYLKEVPNNLENYGEIASYPPAIHYQAVGWYDNDAAHLSPVAPLDEAERIVPLMGGRDSVLAAAAEAMEKKEYSWAAQLVNYLYRLDPSDEEVRQRKAEALRQMAYVSTGANNRAHLISQALALEGKVTLPRIVPPDVETIAAFPETFVDYFRVRIDPARSGETDRVLRFDFPDGGSAGLHVRRAVAEFVEDPDAYPRDADIVLKLSPEAWAEVYLSAAPLDELIGGEDIDVTQGDAAEAARVLGLFDRYDPEQAVVVPPRTLGQDHM</sequence>
<proteinExistence type="predicted"/>
<feature type="domain" description="Alkyl sulfatase C-terminal" evidence="5">
    <location>
        <begin position="460"/>
        <end position="574"/>
    </location>
</feature>
<comment type="caution">
    <text evidence="6">The sequence shown here is derived from an EMBL/GenBank/DDBJ whole genome shotgun (WGS) entry which is preliminary data.</text>
</comment>
<protein>
    <recommendedName>
        <fullName evidence="8">MBL fold metallo-hydrolase</fullName>
    </recommendedName>
</protein>
<dbReference type="PANTHER" id="PTHR43223:SF2">
    <property type="entry name" value="METALLO-BETA-LACTAMASE DOMAIN-CONTAINING PROTEIN"/>
    <property type="match status" value="1"/>
</dbReference>
<dbReference type="SUPFAM" id="SSF56281">
    <property type="entry name" value="Metallo-hydrolase/oxidoreductase"/>
    <property type="match status" value="1"/>
</dbReference>
<dbReference type="InterPro" id="IPR052195">
    <property type="entry name" value="Bact_Alkyl/Aryl-Sulfatase"/>
</dbReference>
<dbReference type="Proteomes" id="UP000483379">
    <property type="component" value="Unassembled WGS sequence"/>
</dbReference>
<evidence type="ECO:0000256" key="1">
    <source>
        <dbReference type="ARBA" id="ARBA00022723"/>
    </source>
</evidence>
<evidence type="ECO:0000313" key="7">
    <source>
        <dbReference type="Proteomes" id="UP000483379"/>
    </source>
</evidence>
<dbReference type="AlphaFoldDB" id="A0A6M0K4I2"/>
<evidence type="ECO:0008006" key="8">
    <source>
        <dbReference type="Google" id="ProtNLM"/>
    </source>
</evidence>
<evidence type="ECO:0000256" key="3">
    <source>
        <dbReference type="ARBA" id="ARBA00022833"/>
    </source>
</evidence>
<evidence type="ECO:0000256" key="2">
    <source>
        <dbReference type="ARBA" id="ARBA00022801"/>
    </source>
</evidence>
<feature type="domain" description="Alkyl sulfatase dimerisation" evidence="4">
    <location>
        <begin position="306"/>
        <end position="440"/>
    </location>
</feature>
<dbReference type="InterPro" id="IPR038536">
    <property type="entry name" value="Alkyl/aryl-sulf_dimr_sf"/>
</dbReference>
<dbReference type="Gene3D" id="1.25.40.880">
    <property type="entry name" value="Alkyl sulfatase, dimerisation domain"/>
    <property type="match status" value="1"/>
</dbReference>
<keyword evidence="1" id="KW-0479">Metal-binding</keyword>
<dbReference type="PANTHER" id="PTHR43223">
    <property type="entry name" value="ALKYL/ARYL-SULFATASE"/>
    <property type="match status" value="1"/>
</dbReference>
<dbReference type="InterPro" id="IPR036527">
    <property type="entry name" value="SCP2_sterol-bd_dom_sf"/>
</dbReference>
<dbReference type="GO" id="GO:0016787">
    <property type="term" value="F:hydrolase activity"/>
    <property type="evidence" value="ECO:0007669"/>
    <property type="project" value="UniProtKB-KW"/>
</dbReference>
<reference evidence="6 7" key="1">
    <citation type="submission" date="2020-02" db="EMBL/GenBank/DDBJ databases">
        <title>Genome sequences of Thiorhodococcus mannitoliphagus and Thiorhodococcus minor, purple sulfur photosynthetic bacteria in the gammaproteobacterial family, Chromatiaceae.</title>
        <authorList>
            <person name="Aviles F.A."/>
            <person name="Meyer T.E."/>
            <person name="Kyndt J.A."/>
        </authorList>
    </citation>
    <scope>NUCLEOTIDE SEQUENCE [LARGE SCALE GENOMIC DNA]</scope>
    <source>
        <strain evidence="6 7">DSM 11518</strain>
    </source>
</reference>
<dbReference type="GO" id="GO:0046983">
    <property type="term" value="F:protein dimerization activity"/>
    <property type="evidence" value="ECO:0007669"/>
    <property type="project" value="InterPro"/>
</dbReference>
<keyword evidence="7" id="KW-1185">Reference proteome</keyword>
<name>A0A6M0K4I2_9GAMM</name>
<evidence type="ECO:0000313" key="6">
    <source>
        <dbReference type="EMBL" id="NEV64329.1"/>
    </source>
</evidence>
<dbReference type="InterPro" id="IPR029229">
    <property type="entry name" value="Alkyl_sulf_C"/>
</dbReference>
<dbReference type="Pfam" id="PF14863">
    <property type="entry name" value="Alkyl_sulf_dimr"/>
    <property type="match status" value="1"/>
</dbReference>
<dbReference type="InterPro" id="IPR036866">
    <property type="entry name" value="RibonucZ/Hydroxyglut_hydro"/>
</dbReference>
<dbReference type="Pfam" id="PF14864">
    <property type="entry name" value="Alkyl_sulf_C"/>
    <property type="match status" value="1"/>
</dbReference>
<dbReference type="Gene3D" id="3.30.1050.10">
    <property type="entry name" value="SCP2 sterol-binding domain"/>
    <property type="match status" value="1"/>
</dbReference>
<evidence type="ECO:0000259" key="4">
    <source>
        <dbReference type="Pfam" id="PF14863"/>
    </source>
</evidence>
<dbReference type="InterPro" id="IPR029228">
    <property type="entry name" value="Alkyl_sulf_dimr"/>
</dbReference>
<accession>A0A6M0K4I2</accession>
<dbReference type="GO" id="GO:0046872">
    <property type="term" value="F:metal ion binding"/>
    <property type="evidence" value="ECO:0007669"/>
    <property type="project" value="UniProtKB-KW"/>
</dbReference>
<keyword evidence="3" id="KW-0862">Zinc</keyword>
<keyword evidence="2" id="KW-0378">Hydrolase</keyword>
<dbReference type="EMBL" id="JAAIJQ010000084">
    <property type="protein sequence ID" value="NEV64329.1"/>
    <property type="molecule type" value="Genomic_DNA"/>
</dbReference>
<dbReference type="SUPFAM" id="SSF55718">
    <property type="entry name" value="SCP-like"/>
    <property type="match status" value="1"/>
</dbReference>
<gene>
    <name evidence="6" type="ORF">G3446_20990</name>
</gene>
<organism evidence="6 7">
    <name type="scientific">Thiorhodococcus minor</name>
    <dbReference type="NCBI Taxonomy" id="57489"/>
    <lineage>
        <taxon>Bacteria</taxon>
        <taxon>Pseudomonadati</taxon>
        <taxon>Pseudomonadota</taxon>
        <taxon>Gammaproteobacteria</taxon>
        <taxon>Chromatiales</taxon>
        <taxon>Chromatiaceae</taxon>
        <taxon>Thiorhodococcus</taxon>
    </lineage>
</organism>
<evidence type="ECO:0000259" key="5">
    <source>
        <dbReference type="Pfam" id="PF14864"/>
    </source>
</evidence>